<dbReference type="GO" id="GO:0000978">
    <property type="term" value="F:RNA polymerase II cis-regulatory region sequence-specific DNA binding"/>
    <property type="evidence" value="ECO:0007669"/>
    <property type="project" value="TreeGrafter"/>
</dbReference>
<feature type="compositionally biased region" description="Basic and acidic residues" evidence="7">
    <location>
        <begin position="1"/>
        <end position="14"/>
    </location>
</feature>
<dbReference type="GO" id="GO:0008270">
    <property type="term" value="F:zinc ion binding"/>
    <property type="evidence" value="ECO:0007669"/>
    <property type="project" value="UniProtKB-KW"/>
</dbReference>
<proteinExistence type="predicted"/>
<dbReference type="InterPro" id="IPR039355">
    <property type="entry name" value="Transcription_factor_GATA"/>
</dbReference>
<evidence type="ECO:0000256" key="1">
    <source>
        <dbReference type="ARBA" id="ARBA00004123"/>
    </source>
</evidence>
<reference evidence="9" key="1">
    <citation type="submission" date="2021-06" db="EMBL/GenBank/DDBJ databases">
        <authorList>
            <person name="Kallberg Y."/>
            <person name="Tangrot J."/>
            <person name="Rosling A."/>
        </authorList>
    </citation>
    <scope>NUCLEOTIDE SEQUENCE</scope>
    <source>
        <strain evidence="9">IN212</strain>
    </source>
</reference>
<dbReference type="GO" id="GO:0000981">
    <property type="term" value="F:DNA-binding transcription factor activity, RNA polymerase II-specific"/>
    <property type="evidence" value="ECO:0007669"/>
    <property type="project" value="TreeGrafter"/>
</dbReference>
<keyword evidence="3 6" id="KW-0863">Zinc-finger</keyword>
<comment type="caution">
    <text evidence="9">The sequence shown here is derived from an EMBL/GenBank/DDBJ whole genome shotgun (WGS) entry which is preliminary data.</text>
</comment>
<dbReference type="Pfam" id="PF00320">
    <property type="entry name" value="GATA"/>
    <property type="match status" value="1"/>
</dbReference>
<evidence type="ECO:0000313" key="10">
    <source>
        <dbReference type="Proteomes" id="UP000789396"/>
    </source>
</evidence>
<sequence length="119" mass="12911">PLNRKMDTIKERNRNGTAVAAGKNPSKGVVGTVQLGQVSDSSNGNTNSINEIPTTCTQCHTQTTPLWRRNPEGQPLCNACGLLLKLHGVSRPLTLQTDVIKNVSVMRVQLKEEYNSAQA</sequence>
<evidence type="ECO:0000256" key="7">
    <source>
        <dbReference type="SAM" id="MobiDB-lite"/>
    </source>
</evidence>
<feature type="region of interest" description="Disordered" evidence="7">
    <location>
        <begin position="1"/>
        <end position="25"/>
    </location>
</feature>
<dbReference type="Gene3D" id="3.30.50.10">
    <property type="entry name" value="Erythroid Transcription Factor GATA-1, subunit A"/>
    <property type="match status" value="1"/>
</dbReference>
<dbReference type="SMART" id="SM00401">
    <property type="entry name" value="ZnF_GATA"/>
    <property type="match status" value="1"/>
</dbReference>
<protein>
    <submittedName>
        <fullName evidence="9">9729_t:CDS:1</fullName>
    </submittedName>
</protein>
<keyword evidence="5" id="KW-0539">Nucleus</keyword>
<name>A0A9N9P1F5_9GLOM</name>
<dbReference type="FunFam" id="3.30.50.10:FF:000007">
    <property type="entry name" value="Nitrogen regulatory AreA, N-terminal"/>
    <property type="match status" value="1"/>
</dbReference>
<dbReference type="GO" id="GO:0000122">
    <property type="term" value="P:negative regulation of transcription by RNA polymerase II"/>
    <property type="evidence" value="ECO:0007669"/>
    <property type="project" value="TreeGrafter"/>
</dbReference>
<dbReference type="PROSITE" id="PS50114">
    <property type="entry name" value="GATA_ZN_FINGER_2"/>
    <property type="match status" value="1"/>
</dbReference>
<dbReference type="Proteomes" id="UP000789396">
    <property type="component" value="Unassembled WGS sequence"/>
</dbReference>
<accession>A0A9N9P1F5</accession>
<gene>
    <name evidence="9" type="ORF">RFULGI_LOCUS15819</name>
</gene>
<evidence type="ECO:0000256" key="6">
    <source>
        <dbReference type="PROSITE-ProRule" id="PRU00094"/>
    </source>
</evidence>
<feature type="non-terminal residue" evidence="9">
    <location>
        <position position="1"/>
    </location>
</feature>
<evidence type="ECO:0000256" key="2">
    <source>
        <dbReference type="ARBA" id="ARBA00022723"/>
    </source>
</evidence>
<dbReference type="OrthoDB" id="515401at2759"/>
<feature type="non-terminal residue" evidence="9">
    <location>
        <position position="119"/>
    </location>
</feature>
<comment type="subcellular location">
    <subcellularLocation>
        <location evidence="1">Nucleus</location>
    </subcellularLocation>
</comment>
<dbReference type="InterPro" id="IPR000679">
    <property type="entry name" value="Znf_GATA"/>
</dbReference>
<dbReference type="PROSITE" id="PS00344">
    <property type="entry name" value="GATA_ZN_FINGER_1"/>
    <property type="match status" value="1"/>
</dbReference>
<keyword evidence="10" id="KW-1185">Reference proteome</keyword>
<dbReference type="PRINTS" id="PR00619">
    <property type="entry name" value="GATAZNFINGER"/>
</dbReference>
<evidence type="ECO:0000256" key="5">
    <source>
        <dbReference type="ARBA" id="ARBA00023242"/>
    </source>
</evidence>
<dbReference type="PANTHER" id="PTHR10071">
    <property type="entry name" value="TRANSCRIPTION FACTOR GATA FAMILY MEMBER"/>
    <property type="match status" value="1"/>
</dbReference>
<dbReference type="EMBL" id="CAJVPZ010052766">
    <property type="protein sequence ID" value="CAG8780984.1"/>
    <property type="molecule type" value="Genomic_DNA"/>
</dbReference>
<evidence type="ECO:0000256" key="4">
    <source>
        <dbReference type="ARBA" id="ARBA00022833"/>
    </source>
</evidence>
<evidence type="ECO:0000313" key="9">
    <source>
        <dbReference type="EMBL" id="CAG8780984.1"/>
    </source>
</evidence>
<feature type="domain" description="GATA-type" evidence="8">
    <location>
        <begin position="50"/>
        <end position="103"/>
    </location>
</feature>
<dbReference type="CDD" id="cd00202">
    <property type="entry name" value="ZnF_GATA"/>
    <property type="match status" value="1"/>
</dbReference>
<dbReference type="SUPFAM" id="SSF57716">
    <property type="entry name" value="Glucocorticoid receptor-like (DNA-binding domain)"/>
    <property type="match status" value="1"/>
</dbReference>
<organism evidence="9 10">
    <name type="scientific">Racocetra fulgida</name>
    <dbReference type="NCBI Taxonomy" id="60492"/>
    <lineage>
        <taxon>Eukaryota</taxon>
        <taxon>Fungi</taxon>
        <taxon>Fungi incertae sedis</taxon>
        <taxon>Mucoromycota</taxon>
        <taxon>Glomeromycotina</taxon>
        <taxon>Glomeromycetes</taxon>
        <taxon>Diversisporales</taxon>
        <taxon>Gigasporaceae</taxon>
        <taxon>Racocetra</taxon>
    </lineage>
</organism>
<evidence type="ECO:0000256" key="3">
    <source>
        <dbReference type="ARBA" id="ARBA00022771"/>
    </source>
</evidence>
<dbReference type="GO" id="GO:0045944">
    <property type="term" value="P:positive regulation of transcription by RNA polymerase II"/>
    <property type="evidence" value="ECO:0007669"/>
    <property type="project" value="TreeGrafter"/>
</dbReference>
<keyword evidence="4" id="KW-0862">Zinc</keyword>
<evidence type="ECO:0000259" key="8">
    <source>
        <dbReference type="PROSITE" id="PS50114"/>
    </source>
</evidence>
<dbReference type="InterPro" id="IPR013088">
    <property type="entry name" value="Znf_NHR/GATA"/>
</dbReference>
<keyword evidence="2" id="KW-0479">Metal-binding</keyword>
<dbReference type="GO" id="GO:0005634">
    <property type="term" value="C:nucleus"/>
    <property type="evidence" value="ECO:0007669"/>
    <property type="project" value="UniProtKB-SubCell"/>
</dbReference>
<dbReference type="AlphaFoldDB" id="A0A9N9P1F5"/>
<dbReference type="PANTHER" id="PTHR10071:SF281">
    <property type="entry name" value="BOX A-BINDING FACTOR-RELATED"/>
    <property type="match status" value="1"/>
</dbReference>